<keyword evidence="3 5" id="KW-0964">Secreted</keyword>
<dbReference type="Pfam" id="PF16810">
    <property type="entry name" value="RXLR"/>
    <property type="match status" value="1"/>
</dbReference>
<dbReference type="Proteomes" id="UP000052943">
    <property type="component" value="Unassembled WGS sequence"/>
</dbReference>
<evidence type="ECO:0000256" key="2">
    <source>
        <dbReference type="ARBA" id="ARBA00010400"/>
    </source>
</evidence>
<dbReference type="InterPro" id="IPR031825">
    <property type="entry name" value="RXLR"/>
</dbReference>
<dbReference type="EMBL" id="LNFO01003337">
    <property type="protein sequence ID" value="KUF83237.1"/>
    <property type="molecule type" value="Genomic_DNA"/>
</dbReference>
<name>A0A0W8CGR6_PHYNI</name>
<keyword evidence="4 5" id="KW-0732">Signal</keyword>
<proteinExistence type="inferred from homology"/>
<evidence type="ECO:0000313" key="7">
    <source>
        <dbReference type="Proteomes" id="UP000052943"/>
    </source>
</evidence>
<evidence type="ECO:0000313" key="6">
    <source>
        <dbReference type="EMBL" id="KUF83237.1"/>
    </source>
</evidence>
<gene>
    <name evidence="6" type="ORF">AM587_10016375</name>
</gene>
<comment type="subcellular location">
    <subcellularLocation>
        <location evidence="1 5">Secreted</location>
    </subcellularLocation>
</comment>
<comment type="caution">
    <text evidence="6">The sequence shown here is derived from an EMBL/GenBank/DDBJ whole genome shotgun (WGS) entry which is preliminary data.</text>
</comment>
<sequence>MWAYMVLLASAVLLVSMASASTQMKPANIASLGVIQPDNAASTRSDDERFLGAHKTDDGGKNIGSYNTGSEEREFQSAAKAASTKLTTKLGTEWKKITNKDFRNLLLFLDEKTTFAKLYRKGATPFKLFTEMNHRGILKEGVISVRWSNYMDYWVKRNTGLI</sequence>
<accession>A0A0W8CGR6</accession>
<protein>
    <recommendedName>
        <fullName evidence="5">RxLR effector protein</fullName>
    </recommendedName>
</protein>
<feature type="signal peptide" evidence="5">
    <location>
        <begin position="1"/>
        <end position="20"/>
    </location>
</feature>
<dbReference type="OrthoDB" id="114804at2759"/>
<organism evidence="6 7">
    <name type="scientific">Phytophthora nicotianae</name>
    <name type="common">Potato buckeye rot agent</name>
    <name type="synonym">Phytophthora parasitica</name>
    <dbReference type="NCBI Taxonomy" id="4792"/>
    <lineage>
        <taxon>Eukaryota</taxon>
        <taxon>Sar</taxon>
        <taxon>Stramenopiles</taxon>
        <taxon>Oomycota</taxon>
        <taxon>Peronosporomycetes</taxon>
        <taxon>Peronosporales</taxon>
        <taxon>Peronosporaceae</taxon>
        <taxon>Phytophthora</taxon>
    </lineage>
</organism>
<feature type="chain" id="PRO_5044961847" description="RxLR effector protein" evidence="5">
    <location>
        <begin position="21"/>
        <end position="162"/>
    </location>
</feature>
<comment type="similarity">
    <text evidence="2 5">Belongs to the RxLR effector family.</text>
</comment>
<comment type="function">
    <text evidence="5">Effector that suppresses plant defense responses during pathogen infection.</text>
</comment>
<evidence type="ECO:0000256" key="1">
    <source>
        <dbReference type="ARBA" id="ARBA00004613"/>
    </source>
</evidence>
<evidence type="ECO:0000256" key="3">
    <source>
        <dbReference type="ARBA" id="ARBA00022525"/>
    </source>
</evidence>
<evidence type="ECO:0000256" key="4">
    <source>
        <dbReference type="ARBA" id="ARBA00022729"/>
    </source>
</evidence>
<dbReference type="AlphaFoldDB" id="A0A0W8CGR6"/>
<comment type="domain">
    <text evidence="5">The RxLR-dEER motif acts to carry the protein into the host cell cytoplasm through binding to cell surface phosphatidylinositol-3-phosphate.</text>
</comment>
<evidence type="ECO:0000256" key="5">
    <source>
        <dbReference type="RuleBase" id="RU367124"/>
    </source>
</evidence>
<reference evidence="6 7" key="1">
    <citation type="submission" date="2015-11" db="EMBL/GenBank/DDBJ databases">
        <title>Genomes and virulence difference between two physiological races of Phytophthora nicotianae.</title>
        <authorList>
            <person name="Liu H."/>
            <person name="Ma X."/>
            <person name="Yu H."/>
            <person name="Fang D."/>
            <person name="Li Y."/>
            <person name="Wang X."/>
            <person name="Wang W."/>
            <person name="Dong Y."/>
            <person name="Xiao B."/>
        </authorList>
    </citation>
    <scope>NUCLEOTIDE SEQUENCE [LARGE SCALE GENOMIC DNA]</scope>
    <source>
        <strain evidence="7">race 0</strain>
    </source>
</reference>